<feature type="region of interest" description="Disordered" evidence="2">
    <location>
        <begin position="1"/>
        <end position="31"/>
    </location>
</feature>
<dbReference type="EMBL" id="JBHTIF010000001">
    <property type="protein sequence ID" value="MFD0725143.1"/>
    <property type="molecule type" value="Genomic_DNA"/>
</dbReference>
<organism evidence="3 4">
    <name type="scientific">Lysobacter brunescens</name>
    <dbReference type="NCBI Taxonomy" id="262323"/>
    <lineage>
        <taxon>Bacteria</taxon>
        <taxon>Pseudomonadati</taxon>
        <taxon>Pseudomonadota</taxon>
        <taxon>Gammaproteobacteria</taxon>
        <taxon>Lysobacterales</taxon>
        <taxon>Lysobacteraceae</taxon>
        <taxon>Lysobacter</taxon>
    </lineage>
</organism>
<gene>
    <name evidence="3" type="ORF">ACFQ0E_05960</name>
</gene>
<dbReference type="PANTHER" id="PTHR20883:SF48">
    <property type="entry name" value="ECTOINE DIOXYGENASE"/>
    <property type="match status" value="1"/>
</dbReference>
<dbReference type="Proteomes" id="UP001597110">
    <property type="component" value="Unassembled WGS sequence"/>
</dbReference>
<dbReference type="Pfam" id="PF05721">
    <property type="entry name" value="PhyH"/>
    <property type="match status" value="1"/>
</dbReference>
<proteinExistence type="predicted"/>
<accession>A0ABW2YB64</accession>
<dbReference type="Gene3D" id="2.60.120.620">
    <property type="entry name" value="q2cbj1_9rhob like domain"/>
    <property type="match status" value="1"/>
</dbReference>
<sequence>MLSHALARRDSSSGQWTPRMDSRMDMRGGHAPARRLYPHASAEAAMIDRERLHEDGYVLLRDAIPADWLDPLRDAFDAGVLPSSQWPVPRGPDWRHSQLDLDPMVEAVCRLPVLLSAAGALIGERFFLAQVEGREPLGGGGQQGLHRDYSAERPGDTVNALAFFDDFGADNGATRLIPGTHRPAPDALHIDLSEESRAIQLSGKAGDILVFDADLIHAGTLNPSGARRRSILIGYFAESRHASHLQTAHLRGVRMDTSERFEP</sequence>
<keyword evidence="3" id="KW-0223">Dioxygenase</keyword>
<comment type="caution">
    <text evidence="3">The sequence shown here is derived from an EMBL/GenBank/DDBJ whole genome shotgun (WGS) entry which is preliminary data.</text>
</comment>
<reference evidence="4" key="1">
    <citation type="journal article" date="2019" name="Int. J. Syst. Evol. Microbiol.">
        <title>The Global Catalogue of Microorganisms (GCM) 10K type strain sequencing project: providing services to taxonomists for standard genome sequencing and annotation.</title>
        <authorList>
            <consortium name="The Broad Institute Genomics Platform"/>
            <consortium name="The Broad Institute Genome Sequencing Center for Infectious Disease"/>
            <person name="Wu L."/>
            <person name="Ma J."/>
        </authorList>
    </citation>
    <scope>NUCLEOTIDE SEQUENCE [LARGE SCALE GENOMIC DNA]</scope>
    <source>
        <strain evidence="4">CCUG 55585</strain>
    </source>
</reference>
<evidence type="ECO:0000313" key="4">
    <source>
        <dbReference type="Proteomes" id="UP001597110"/>
    </source>
</evidence>
<keyword evidence="3" id="KW-0560">Oxidoreductase</keyword>
<dbReference type="InterPro" id="IPR008775">
    <property type="entry name" value="Phytyl_CoA_dOase-like"/>
</dbReference>
<evidence type="ECO:0000313" key="3">
    <source>
        <dbReference type="EMBL" id="MFD0725143.1"/>
    </source>
</evidence>
<name>A0ABW2YB64_9GAMM</name>
<comment type="cofactor">
    <cofactor evidence="1">
        <name>Fe(2+)</name>
        <dbReference type="ChEBI" id="CHEBI:29033"/>
    </cofactor>
</comment>
<dbReference type="SUPFAM" id="SSF51197">
    <property type="entry name" value="Clavaminate synthase-like"/>
    <property type="match status" value="1"/>
</dbReference>
<keyword evidence="4" id="KW-1185">Reference proteome</keyword>
<evidence type="ECO:0000256" key="2">
    <source>
        <dbReference type="SAM" id="MobiDB-lite"/>
    </source>
</evidence>
<evidence type="ECO:0000256" key="1">
    <source>
        <dbReference type="ARBA" id="ARBA00001954"/>
    </source>
</evidence>
<dbReference type="PANTHER" id="PTHR20883">
    <property type="entry name" value="PHYTANOYL-COA DIOXYGENASE DOMAIN CONTAINING 1"/>
    <property type="match status" value="1"/>
</dbReference>
<dbReference type="GO" id="GO:0051213">
    <property type="term" value="F:dioxygenase activity"/>
    <property type="evidence" value="ECO:0007669"/>
    <property type="project" value="UniProtKB-KW"/>
</dbReference>
<protein>
    <submittedName>
        <fullName evidence="3">Phytanoyl-CoA dioxygenase family protein</fullName>
    </submittedName>
</protein>